<evidence type="ECO:0000313" key="2">
    <source>
        <dbReference type="Proteomes" id="UP001164746"/>
    </source>
</evidence>
<keyword evidence="2" id="KW-1185">Reference proteome</keyword>
<reference evidence="1" key="1">
    <citation type="submission" date="2022-11" db="EMBL/GenBank/DDBJ databases">
        <title>Centuries of genome instability and evolution in soft-shell clam transmissible cancer (bioRxiv).</title>
        <authorList>
            <person name="Hart S.F.M."/>
            <person name="Yonemitsu M.A."/>
            <person name="Giersch R.M."/>
            <person name="Beal B.F."/>
            <person name="Arriagada G."/>
            <person name="Davis B.W."/>
            <person name="Ostrander E.A."/>
            <person name="Goff S.P."/>
            <person name="Metzger M.J."/>
        </authorList>
    </citation>
    <scope>NUCLEOTIDE SEQUENCE</scope>
    <source>
        <strain evidence="1">MELC-2E11</strain>
        <tissue evidence="1">Siphon/mantle</tissue>
    </source>
</reference>
<sequence>MQTRLLHLVNLPNSRHRQL</sequence>
<protein>
    <submittedName>
        <fullName evidence="1">Uncharacterized protein</fullName>
    </submittedName>
</protein>
<gene>
    <name evidence="1" type="ORF">MAR_005433</name>
</gene>
<organism evidence="1 2">
    <name type="scientific">Mya arenaria</name>
    <name type="common">Soft-shell clam</name>
    <dbReference type="NCBI Taxonomy" id="6604"/>
    <lineage>
        <taxon>Eukaryota</taxon>
        <taxon>Metazoa</taxon>
        <taxon>Spiralia</taxon>
        <taxon>Lophotrochozoa</taxon>
        <taxon>Mollusca</taxon>
        <taxon>Bivalvia</taxon>
        <taxon>Autobranchia</taxon>
        <taxon>Heteroconchia</taxon>
        <taxon>Euheterodonta</taxon>
        <taxon>Imparidentia</taxon>
        <taxon>Neoheterodontei</taxon>
        <taxon>Myida</taxon>
        <taxon>Myoidea</taxon>
        <taxon>Myidae</taxon>
        <taxon>Mya</taxon>
    </lineage>
</organism>
<dbReference type="EMBL" id="CP111020">
    <property type="protein sequence ID" value="WAR15328.1"/>
    <property type="molecule type" value="Genomic_DNA"/>
</dbReference>
<name>A0ABY7EZI2_MYAAR</name>
<evidence type="ECO:0000313" key="1">
    <source>
        <dbReference type="EMBL" id="WAR15328.1"/>
    </source>
</evidence>
<dbReference type="Proteomes" id="UP001164746">
    <property type="component" value="Chromosome 9"/>
</dbReference>
<proteinExistence type="predicted"/>
<accession>A0ABY7EZI2</accession>